<evidence type="ECO:0000313" key="3">
    <source>
        <dbReference type="Proteomes" id="UP001164286"/>
    </source>
</evidence>
<gene>
    <name evidence="2" type="ORF">MKK02DRAFT_37657</name>
</gene>
<sequence>MAEINGPNLCIVALFGTTSLAFLTYHTFKFDGCRCLVPRRKEWFRALMIYMLFLSNVCLIVWASGWCYVKYQLGWVRLGPMGARPWPSSLFPSPFDRFNGPLTVLLGICYTLQASLNAQEGLYWYHLMRAVRRPQASKPWLGSKYYYAWIVISILVAAIQLSVPWIGDNSNLQVQLSKELLTGGGLEFIVLCAATVVVLKFPRFLKDVKASGAGPDVQIRLYTYHESNKIRNLFRISFTMPLLVLGADGITAAAPLNMNAIVSDLLCATTVGSLCIVMMLSIMLYLPRSAPSAVHNKVMVGQMPPHATQANQLASGFALMSLLREGGQWEGDTELDVLDKDEAPFATAEARGTSWNTGAEEKWHQVHDVPQVPHILDQFTSPIAVHSEPTPRGPVEIRIQVEREIHED</sequence>
<feature type="transmembrane region" description="Helical" evidence="1">
    <location>
        <begin position="233"/>
        <end position="254"/>
    </location>
</feature>
<dbReference type="RefSeq" id="XP_052944558.1">
    <property type="nucleotide sequence ID" value="XM_053089728.1"/>
</dbReference>
<feature type="transmembrane region" description="Helical" evidence="1">
    <location>
        <begin position="102"/>
        <end position="125"/>
    </location>
</feature>
<feature type="transmembrane region" description="Helical" evidence="1">
    <location>
        <begin position="6"/>
        <end position="28"/>
    </location>
</feature>
<organism evidence="2 3">
    <name type="scientific">Dioszegia hungarica</name>
    <dbReference type="NCBI Taxonomy" id="4972"/>
    <lineage>
        <taxon>Eukaryota</taxon>
        <taxon>Fungi</taxon>
        <taxon>Dikarya</taxon>
        <taxon>Basidiomycota</taxon>
        <taxon>Agaricomycotina</taxon>
        <taxon>Tremellomycetes</taxon>
        <taxon>Tremellales</taxon>
        <taxon>Bulleribasidiaceae</taxon>
        <taxon>Dioszegia</taxon>
    </lineage>
</organism>
<proteinExistence type="predicted"/>
<keyword evidence="1" id="KW-1133">Transmembrane helix</keyword>
<dbReference type="EMBL" id="JAKWFO010000006">
    <property type="protein sequence ID" value="KAI9634781.1"/>
    <property type="molecule type" value="Genomic_DNA"/>
</dbReference>
<dbReference type="AlphaFoldDB" id="A0AA38H8X8"/>
<accession>A0AA38H8X8</accession>
<feature type="transmembrane region" description="Helical" evidence="1">
    <location>
        <begin position="49"/>
        <end position="71"/>
    </location>
</feature>
<reference evidence="2" key="1">
    <citation type="journal article" date="2022" name="G3 (Bethesda)">
        <title>High quality genome of the basidiomycete yeast Dioszegia hungarica PDD-24b-2 isolated from cloud water.</title>
        <authorList>
            <person name="Jarrige D."/>
            <person name="Haridas S."/>
            <person name="Bleykasten-Grosshans C."/>
            <person name="Joly M."/>
            <person name="Nadalig T."/>
            <person name="Sancelme M."/>
            <person name="Vuilleumier S."/>
            <person name="Grigoriev I.V."/>
            <person name="Amato P."/>
            <person name="Bringel F."/>
        </authorList>
    </citation>
    <scope>NUCLEOTIDE SEQUENCE</scope>
    <source>
        <strain evidence="2">PDD-24b-2</strain>
    </source>
</reference>
<feature type="transmembrane region" description="Helical" evidence="1">
    <location>
        <begin position="260"/>
        <end position="286"/>
    </location>
</feature>
<protein>
    <submittedName>
        <fullName evidence="2">Uncharacterized protein</fullName>
    </submittedName>
</protein>
<name>A0AA38H8X8_9TREE</name>
<feature type="transmembrane region" description="Helical" evidence="1">
    <location>
        <begin position="146"/>
        <end position="167"/>
    </location>
</feature>
<keyword evidence="3" id="KW-1185">Reference proteome</keyword>
<keyword evidence="1" id="KW-0472">Membrane</keyword>
<comment type="caution">
    <text evidence="2">The sequence shown here is derived from an EMBL/GenBank/DDBJ whole genome shotgun (WGS) entry which is preliminary data.</text>
</comment>
<evidence type="ECO:0000256" key="1">
    <source>
        <dbReference type="SAM" id="Phobius"/>
    </source>
</evidence>
<dbReference type="GeneID" id="77728933"/>
<keyword evidence="1" id="KW-0812">Transmembrane</keyword>
<dbReference type="Proteomes" id="UP001164286">
    <property type="component" value="Unassembled WGS sequence"/>
</dbReference>
<evidence type="ECO:0000313" key="2">
    <source>
        <dbReference type="EMBL" id="KAI9634781.1"/>
    </source>
</evidence>
<feature type="transmembrane region" description="Helical" evidence="1">
    <location>
        <begin position="179"/>
        <end position="199"/>
    </location>
</feature>